<dbReference type="InterPro" id="IPR000962">
    <property type="entry name" value="Znf_DskA_TraR"/>
</dbReference>
<keyword evidence="1" id="KW-0479">Metal-binding</keyword>
<dbReference type="SUPFAM" id="SSF57716">
    <property type="entry name" value="Glucocorticoid receptor-like (DNA-binding domain)"/>
    <property type="match status" value="1"/>
</dbReference>
<dbReference type="PANTHER" id="PTHR33823">
    <property type="entry name" value="RNA POLYMERASE-BINDING TRANSCRIPTION FACTOR DKSA-RELATED"/>
    <property type="match status" value="1"/>
</dbReference>
<protein>
    <recommendedName>
        <fullName evidence="4">Zinc finger DksA/TraR C4-type domain-containing protein</fullName>
    </recommendedName>
</protein>
<dbReference type="PROSITE" id="PS51128">
    <property type="entry name" value="ZF_DKSA_2"/>
    <property type="match status" value="1"/>
</dbReference>
<evidence type="ECO:0000313" key="5">
    <source>
        <dbReference type="EMBL" id="GAH48300.1"/>
    </source>
</evidence>
<comment type="caution">
    <text evidence="5">The sequence shown here is derived from an EMBL/GenBank/DDBJ whole genome shotgun (WGS) entry which is preliminary data.</text>
</comment>
<evidence type="ECO:0000256" key="3">
    <source>
        <dbReference type="ARBA" id="ARBA00022833"/>
    </source>
</evidence>
<evidence type="ECO:0000256" key="2">
    <source>
        <dbReference type="ARBA" id="ARBA00022771"/>
    </source>
</evidence>
<reference evidence="5" key="1">
    <citation type="journal article" date="2014" name="Front. Microbiol.">
        <title>High frequency of phylogenetically diverse reductive dehalogenase-homologous genes in deep subseafloor sedimentary metagenomes.</title>
        <authorList>
            <person name="Kawai M."/>
            <person name="Futagami T."/>
            <person name="Toyoda A."/>
            <person name="Takaki Y."/>
            <person name="Nishi S."/>
            <person name="Hori S."/>
            <person name="Arai W."/>
            <person name="Tsubouchi T."/>
            <person name="Morono Y."/>
            <person name="Uchiyama I."/>
            <person name="Ito T."/>
            <person name="Fujiyama A."/>
            <person name="Inagaki F."/>
            <person name="Takami H."/>
        </authorList>
    </citation>
    <scope>NUCLEOTIDE SEQUENCE</scope>
    <source>
        <strain evidence="5">Expedition CK06-06</strain>
    </source>
</reference>
<proteinExistence type="predicted"/>
<dbReference type="PROSITE" id="PS01102">
    <property type="entry name" value="ZF_DKSA_1"/>
    <property type="match status" value="1"/>
</dbReference>
<feature type="domain" description="Zinc finger DksA/TraR C4-type" evidence="4">
    <location>
        <begin position="81"/>
        <end position="115"/>
    </location>
</feature>
<keyword evidence="3" id="KW-0862">Zinc</keyword>
<evidence type="ECO:0000256" key="1">
    <source>
        <dbReference type="ARBA" id="ARBA00022723"/>
    </source>
</evidence>
<gene>
    <name evidence="5" type="ORF">S03H2_35390</name>
</gene>
<dbReference type="Gene3D" id="1.20.120.910">
    <property type="entry name" value="DksA, coiled-coil domain"/>
    <property type="match status" value="1"/>
</dbReference>
<organism evidence="5">
    <name type="scientific">marine sediment metagenome</name>
    <dbReference type="NCBI Taxonomy" id="412755"/>
    <lineage>
        <taxon>unclassified sequences</taxon>
        <taxon>metagenomes</taxon>
        <taxon>ecological metagenomes</taxon>
    </lineage>
</organism>
<dbReference type="AlphaFoldDB" id="X1GTV0"/>
<dbReference type="GO" id="GO:0008270">
    <property type="term" value="F:zinc ion binding"/>
    <property type="evidence" value="ECO:0007669"/>
    <property type="project" value="UniProtKB-KW"/>
</dbReference>
<accession>X1GTV0</accession>
<keyword evidence="2" id="KW-0863">Zinc-finger</keyword>
<name>X1GTV0_9ZZZZ</name>
<dbReference type="EMBL" id="BARU01021640">
    <property type="protein sequence ID" value="GAH48300.1"/>
    <property type="molecule type" value="Genomic_DNA"/>
</dbReference>
<sequence>MAIDFNLLHSRLEQERKRLAEELEHLKASNCPASDRGGSWFGKRDEQANEAAELRKQQSSEGRLKDLLAKVEYALRKFDEGSYGLCDNCGRSIEPARLEALPHANLCLNCKAFQEGQSRYGSGISPVM</sequence>
<evidence type="ECO:0000259" key="4">
    <source>
        <dbReference type="Pfam" id="PF01258"/>
    </source>
</evidence>
<dbReference type="Pfam" id="PF01258">
    <property type="entry name" value="zf-dskA_traR"/>
    <property type="match status" value="1"/>
</dbReference>
<dbReference type="InterPro" id="IPR020458">
    <property type="entry name" value="Znf_DskA_TraR_CS"/>
</dbReference>
<dbReference type="PANTHER" id="PTHR33823:SF2">
    <property type="entry name" value="RNA POLYMERASE-BINDING TRANSCRIPTION FACTOR DKSA"/>
    <property type="match status" value="1"/>
</dbReference>